<feature type="domain" description="Helix-hairpin-helix DNA-binding motif class 1" evidence="7">
    <location>
        <begin position="108"/>
        <end position="127"/>
    </location>
</feature>
<dbReference type="SMART" id="SM00278">
    <property type="entry name" value="HhH1"/>
    <property type="match status" value="2"/>
</dbReference>
<evidence type="ECO:0000256" key="5">
    <source>
        <dbReference type="ARBA" id="ARBA00023204"/>
    </source>
</evidence>
<keyword evidence="1 6" id="KW-0963">Cytoplasm</keyword>
<dbReference type="InterPro" id="IPR036267">
    <property type="entry name" value="RuvA_C_sf"/>
</dbReference>
<comment type="subcellular location">
    <subcellularLocation>
        <location evidence="6">Cytoplasm</location>
    </subcellularLocation>
</comment>
<dbReference type="InterPro" id="IPR010994">
    <property type="entry name" value="RuvA_2-like"/>
</dbReference>
<dbReference type="CDD" id="cd14332">
    <property type="entry name" value="UBA_RuvA_C"/>
    <property type="match status" value="1"/>
</dbReference>
<dbReference type="Pfam" id="PF14520">
    <property type="entry name" value="HHH_5"/>
    <property type="match status" value="1"/>
</dbReference>
<feature type="region of interest" description="Domain III" evidence="6">
    <location>
        <begin position="155"/>
        <end position="201"/>
    </location>
</feature>
<keyword evidence="9" id="KW-1185">Reference proteome</keyword>
<keyword evidence="4 6" id="KW-0233">DNA recombination</keyword>
<dbReference type="SUPFAM" id="SSF47781">
    <property type="entry name" value="RuvA domain 2-like"/>
    <property type="match status" value="1"/>
</dbReference>
<protein>
    <recommendedName>
        <fullName evidence="6">Holliday junction branch migration complex subunit RuvA</fullName>
    </recommendedName>
</protein>
<sequence>MIYSLHGTLLLAEPGAAVIECGGVGYRCAVSLNTLSSLPPRGSEARLYTHLQVREDAIDLFGFADEQELACFKLLTSVNGVGAKLALVLLSDFTSDRLALAVAAEDAKALTRSAGVGNKLAQRIVLELKDKLGGVGGKKGEMLAQVSQASGSKGALGEALEALAALGYSQSEAALALSEAPEGAPVEELIRTGLKKLSKFR</sequence>
<dbReference type="InterPro" id="IPR003583">
    <property type="entry name" value="Hlx-hairpin-Hlx_DNA-bd_motif"/>
</dbReference>
<dbReference type="Proteomes" id="UP000658131">
    <property type="component" value="Unassembled WGS sequence"/>
</dbReference>
<dbReference type="EMBL" id="JACRTB010000001">
    <property type="protein sequence ID" value="MBC8574876.1"/>
    <property type="molecule type" value="Genomic_DNA"/>
</dbReference>
<evidence type="ECO:0000256" key="3">
    <source>
        <dbReference type="ARBA" id="ARBA00023125"/>
    </source>
</evidence>
<evidence type="ECO:0000259" key="7">
    <source>
        <dbReference type="SMART" id="SM00278"/>
    </source>
</evidence>
<dbReference type="InterPro" id="IPR000085">
    <property type="entry name" value="RuvA"/>
</dbReference>
<evidence type="ECO:0000256" key="2">
    <source>
        <dbReference type="ARBA" id="ARBA00022763"/>
    </source>
</evidence>
<comment type="caution">
    <text evidence="8">The sequence shown here is derived from an EMBL/GenBank/DDBJ whole genome shotgun (WGS) entry which is preliminary data.</text>
</comment>
<dbReference type="RefSeq" id="WP_262398571.1">
    <property type="nucleotide sequence ID" value="NZ_JACRTB010000001.1"/>
</dbReference>
<dbReference type="Gene3D" id="1.10.150.20">
    <property type="entry name" value="5' to 3' exonuclease, C-terminal subdomain"/>
    <property type="match status" value="1"/>
</dbReference>
<dbReference type="Gene3D" id="2.40.50.140">
    <property type="entry name" value="Nucleic acid-binding proteins"/>
    <property type="match status" value="1"/>
</dbReference>
<keyword evidence="5 6" id="KW-0234">DNA repair</keyword>
<feature type="region of interest" description="Domain I" evidence="6">
    <location>
        <begin position="1"/>
        <end position="64"/>
    </location>
</feature>
<dbReference type="Gene3D" id="1.10.8.10">
    <property type="entry name" value="DNA helicase RuvA subunit, C-terminal domain"/>
    <property type="match status" value="1"/>
</dbReference>
<comment type="subunit">
    <text evidence="6">Homotetramer. Forms an RuvA(8)-RuvB(12)-Holliday junction (HJ) complex. HJ DNA is sandwiched between 2 RuvA tetramers; dsDNA enters through RuvA and exits via RuvB. An RuvB hexamer assembles on each DNA strand where it exits the tetramer. Each RuvB hexamer is contacted by two RuvA subunits (via domain III) on 2 adjacent RuvB subunits; this complex drives branch migration. In the full resolvosome a probable DNA-RuvA(4)-RuvB(12)-RuvC(2) complex forms which resolves the HJ.</text>
</comment>
<dbReference type="Pfam" id="PF07499">
    <property type="entry name" value="RuvA_C"/>
    <property type="match status" value="1"/>
</dbReference>
<keyword evidence="3 6" id="KW-0238">DNA-binding</keyword>
<dbReference type="NCBIfam" id="TIGR00084">
    <property type="entry name" value="ruvA"/>
    <property type="match status" value="1"/>
</dbReference>
<evidence type="ECO:0000256" key="6">
    <source>
        <dbReference type="HAMAP-Rule" id="MF_00031"/>
    </source>
</evidence>
<dbReference type="HAMAP" id="MF_00031">
    <property type="entry name" value="DNA_HJ_migration_RuvA"/>
    <property type="match status" value="1"/>
</dbReference>
<gene>
    <name evidence="6 8" type="primary">ruvA</name>
    <name evidence="8" type="ORF">H8717_00415</name>
</gene>
<name>A0ABR7NEP5_9FIRM</name>
<dbReference type="SUPFAM" id="SSF46929">
    <property type="entry name" value="DNA helicase RuvA subunit, C-terminal domain"/>
    <property type="match status" value="1"/>
</dbReference>
<dbReference type="Pfam" id="PF01330">
    <property type="entry name" value="RuvA_N"/>
    <property type="match status" value="1"/>
</dbReference>
<feature type="domain" description="Helix-hairpin-helix DNA-binding motif class 1" evidence="7">
    <location>
        <begin position="73"/>
        <end position="92"/>
    </location>
</feature>
<comment type="domain">
    <text evidence="6">Has three domains with a flexible linker between the domains II and III and assumes an 'L' shape. Domain III is highly mobile and contacts RuvB.</text>
</comment>
<reference evidence="8 9" key="1">
    <citation type="submission" date="2020-08" db="EMBL/GenBank/DDBJ databases">
        <title>Genome public.</title>
        <authorList>
            <person name="Liu C."/>
            <person name="Sun Q."/>
        </authorList>
    </citation>
    <scope>NUCLEOTIDE SEQUENCE [LARGE SCALE GENOMIC DNA]</scope>
    <source>
        <strain evidence="8 9">BX1</strain>
    </source>
</reference>
<organism evidence="8 9">
    <name type="scientific">Yanshouia hominis</name>
    <dbReference type="NCBI Taxonomy" id="2763673"/>
    <lineage>
        <taxon>Bacteria</taxon>
        <taxon>Bacillati</taxon>
        <taxon>Bacillota</taxon>
        <taxon>Clostridia</taxon>
        <taxon>Eubacteriales</taxon>
        <taxon>Oscillospiraceae</taxon>
        <taxon>Yanshouia</taxon>
    </lineage>
</organism>
<evidence type="ECO:0000313" key="9">
    <source>
        <dbReference type="Proteomes" id="UP000658131"/>
    </source>
</evidence>
<comment type="function">
    <text evidence="6">The RuvA-RuvB-RuvC complex processes Holliday junction (HJ) DNA during genetic recombination and DNA repair, while the RuvA-RuvB complex plays an important role in the rescue of blocked DNA replication forks via replication fork reversal (RFR). RuvA specifically binds to HJ cruciform DNA, conferring on it an open structure. The RuvB hexamer acts as an ATP-dependent pump, pulling dsDNA into and through the RuvAB complex. HJ branch migration allows RuvC to scan DNA until it finds its consensus sequence, where it cleaves and resolves the cruciform DNA.</text>
</comment>
<dbReference type="InterPro" id="IPR011114">
    <property type="entry name" value="RuvA_C"/>
</dbReference>
<comment type="caution">
    <text evidence="6">Lacks conserved residue(s) required for the propagation of feature annotation.</text>
</comment>
<evidence type="ECO:0000256" key="1">
    <source>
        <dbReference type="ARBA" id="ARBA00022490"/>
    </source>
</evidence>
<dbReference type="SUPFAM" id="SSF50249">
    <property type="entry name" value="Nucleic acid-binding proteins"/>
    <property type="match status" value="1"/>
</dbReference>
<dbReference type="InterPro" id="IPR012340">
    <property type="entry name" value="NA-bd_OB-fold"/>
</dbReference>
<comment type="similarity">
    <text evidence="6">Belongs to the RuvA family.</text>
</comment>
<evidence type="ECO:0000256" key="4">
    <source>
        <dbReference type="ARBA" id="ARBA00023172"/>
    </source>
</evidence>
<accession>A0ABR7NEP5</accession>
<keyword evidence="2 6" id="KW-0227">DNA damage</keyword>
<proteinExistence type="inferred from homology"/>
<dbReference type="InterPro" id="IPR013849">
    <property type="entry name" value="DNA_helicase_Holl-junc_RuvA_I"/>
</dbReference>
<evidence type="ECO:0000313" key="8">
    <source>
        <dbReference type="EMBL" id="MBC8574876.1"/>
    </source>
</evidence>